<sequence length="73" mass="7875">MVVEDVEVTESTSIALSTQSRPVRGLRDGVRVGSGRCRSGRGDGQAPPRSFCGYPRNGGRKLARFFSGKMRCA</sequence>
<feature type="region of interest" description="Disordered" evidence="1">
    <location>
        <begin position="26"/>
        <end position="53"/>
    </location>
</feature>
<organism evidence="2 3">
    <name type="scientific">Azospirillum lipoferum (strain 4B)</name>
    <dbReference type="NCBI Taxonomy" id="862719"/>
    <lineage>
        <taxon>Bacteria</taxon>
        <taxon>Pseudomonadati</taxon>
        <taxon>Pseudomonadota</taxon>
        <taxon>Alphaproteobacteria</taxon>
        <taxon>Rhodospirillales</taxon>
        <taxon>Azospirillaceae</taxon>
        <taxon>Azospirillum</taxon>
    </lineage>
</organism>
<dbReference type="Proteomes" id="UP000005667">
    <property type="component" value="Plasmid AZO_p3"/>
</dbReference>
<dbReference type="HOGENOM" id="CLU_2696597_0_0_5"/>
<accession>G7ZEU3</accession>
<name>G7ZEU3_AZOL4</name>
<gene>
    <name evidence="2" type="ordered locus">AZOLI_p30573</name>
</gene>
<dbReference type="KEGG" id="ali:AZOLI_p30573"/>
<proteinExistence type="predicted"/>
<dbReference type="AlphaFoldDB" id="G7ZEU3"/>
<keyword evidence="3" id="KW-1185">Reference proteome</keyword>
<reference evidence="3" key="1">
    <citation type="journal article" date="2011" name="PLoS Genet.">
        <title>Azospirillum genomes reveal transition of bacteria from aquatic to terrestrial environments.</title>
        <authorList>
            <person name="Wisniewski-Dye F."/>
            <person name="Borziak K."/>
            <person name="Khalsa-Moyers G."/>
            <person name="Alexandre G."/>
            <person name="Sukharnikov L.O."/>
            <person name="Wuichet K."/>
            <person name="Hurst G.B."/>
            <person name="McDonald W.H."/>
            <person name="Robertson J.S."/>
            <person name="Barbe V."/>
            <person name="Calteau A."/>
            <person name="Rouy Z."/>
            <person name="Mangenot S."/>
            <person name="Prigent-Combaret C."/>
            <person name="Normand P."/>
            <person name="Boyer M."/>
            <person name="Siguier P."/>
            <person name="Dessaux Y."/>
            <person name="Elmerich C."/>
            <person name="Condemine G."/>
            <person name="Krishnen G."/>
            <person name="Kennedy I."/>
            <person name="Paterson A.H."/>
            <person name="Gonzalez V."/>
            <person name="Mavingui P."/>
            <person name="Zhulin I.B."/>
        </authorList>
    </citation>
    <scope>NUCLEOTIDE SEQUENCE [LARGE SCALE GENOMIC DNA]</scope>
    <source>
        <strain evidence="3">4B</strain>
    </source>
</reference>
<protein>
    <submittedName>
        <fullName evidence="2">Uncharacterized protein</fullName>
    </submittedName>
</protein>
<geneLocation type="plasmid" evidence="2 3">
    <name>AZO_p3</name>
</geneLocation>
<evidence type="ECO:0000313" key="3">
    <source>
        <dbReference type="Proteomes" id="UP000005667"/>
    </source>
</evidence>
<keyword evidence="2" id="KW-0614">Plasmid</keyword>
<evidence type="ECO:0000256" key="1">
    <source>
        <dbReference type="SAM" id="MobiDB-lite"/>
    </source>
</evidence>
<evidence type="ECO:0000313" key="2">
    <source>
        <dbReference type="EMBL" id="CBS90385.1"/>
    </source>
</evidence>
<dbReference type="EMBL" id="FQ311871">
    <property type="protein sequence ID" value="CBS90385.1"/>
    <property type="molecule type" value="Genomic_DNA"/>
</dbReference>